<dbReference type="EMBL" id="CP052909">
    <property type="protein sequence ID" value="QNJ96742.1"/>
    <property type="molecule type" value="Genomic_DNA"/>
</dbReference>
<dbReference type="Proteomes" id="UP000515514">
    <property type="component" value="Chromosome"/>
</dbReference>
<gene>
    <name evidence="1" type="ORF">ALE3EI_0152</name>
</gene>
<keyword evidence="2" id="KW-1185">Reference proteome</keyword>
<organism evidence="1 2">
    <name type="scientific">Constantimarinum furrinae</name>
    <dbReference type="NCBI Taxonomy" id="2562285"/>
    <lineage>
        <taxon>Bacteria</taxon>
        <taxon>Pseudomonadati</taxon>
        <taxon>Bacteroidota</taxon>
        <taxon>Flavobacteriia</taxon>
        <taxon>Flavobacteriales</taxon>
        <taxon>Flavobacteriaceae</taxon>
        <taxon>Altibacter/Constantimarinum group</taxon>
        <taxon>Constantimarinum</taxon>
    </lineage>
</organism>
<evidence type="ECO:0000313" key="2">
    <source>
        <dbReference type="Proteomes" id="UP000515514"/>
    </source>
</evidence>
<dbReference type="AlphaFoldDB" id="A0A7G8PQX6"/>
<evidence type="ECO:0000313" key="1">
    <source>
        <dbReference type="EMBL" id="QNJ96742.1"/>
    </source>
</evidence>
<protein>
    <recommendedName>
        <fullName evidence="3">Adhesin domain-containing protein</fullName>
    </recommendedName>
</protein>
<evidence type="ECO:0008006" key="3">
    <source>
        <dbReference type="Google" id="ProtNLM"/>
    </source>
</evidence>
<sequence>MKTITSFKSIVAIGLLLSTSVLFSQKKYSETFNVSGDVVVSVNTSHTNVIFETWNKNKVEVEAFVDGEKLSEKEKEEIFKEWKFEVLGNSNKVVVTSQGGNSWMGMPNFQGPDNFSFVMPDIGEIPKMPHFKMPELPEGLLNDMGNFHFDYEAFEEDEEGYMKKFEAELEKKLGKDFEKKMEAWGNKFALEWSDENGEVISKEWQEKMEAWGKNFEKRMEKWEETHGKKMEEWAAKMEKEYGDGNGNFSKKVMTDPNGNKTIIIQGSRHNNKLFETKANKTIIIRMPKGAKTDVNVRHGELKMADAMNIKATLNYSPFTANSIDGGKTLINASYAPVIINDWKNGTLMVKYVEDCRINNVQRIDMKSNSSDVNINVLSGSATINGSHGDIFIGKITDDFKTITINLDTADLHFGKPVTAYNFNFNGKKSTLLYPKTMELDQSKDNGRVLVSGFNRSKNSGKTLTIVANYSNVKFQ</sequence>
<name>A0A7G8PQX6_9FLAO</name>
<accession>A0A7G8PQX6</accession>
<proteinExistence type="predicted"/>
<reference evidence="1 2" key="1">
    <citation type="submission" date="2020-04" db="EMBL/GenBank/DDBJ databases">
        <title>Genome sequence of Altibacter aquimarinus strain ALE3EI.</title>
        <authorList>
            <person name="Oh H.-M."/>
            <person name="Jang D."/>
        </authorList>
    </citation>
    <scope>NUCLEOTIDE SEQUENCE [LARGE SCALE GENOMIC DNA]</scope>
    <source>
        <strain evidence="1 2">ALE3EI</strain>
    </source>
</reference>
<dbReference type="RefSeq" id="WP_186989866.1">
    <property type="nucleotide sequence ID" value="NZ_CP052909.1"/>
</dbReference>
<dbReference type="KEGG" id="alti:ALE3EI_0152"/>